<dbReference type="Pfam" id="PF04237">
    <property type="entry name" value="YjbR"/>
    <property type="match status" value="1"/>
</dbReference>
<dbReference type="PANTHER" id="PTHR35145">
    <property type="entry name" value="CYTOPLASMIC PROTEIN-RELATED"/>
    <property type="match status" value="1"/>
</dbReference>
<dbReference type="EMBL" id="CP012333">
    <property type="protein sequence ID" value="AKV03395.1"/>
    <property type="molecule type" value="Genomic_DNA"/>
</dbReference>
<dbReference type="InterPro" id="IPR058532">
    <property type="entry name" value="YjbR/MT2646/Rv2570-like"/>
</dbReference>
<feature type="compositionally biased region" description="Basic residues" evidence="1">
    <location>
        <begin position="123"/>
        <end position="138"/>
    </location>
</feature>
<dbReference type="OrthoDB" id="9804614at2"/>
<gene>
    <name evidence="2" type="ORF">AKJ09_10058</name>
</gene>
<organism evidence="2 3">
    <name type="scientific">Labilithrix luteola</name>
    <dbReference type="NCBI Taxonomy" id="1391654"/>
    <lineage>
        <taxon>Bacteria</taxon>
        <taxon>Pseudomonadati</taxon>
        <taxon>Myxococcota</taxon>
        <taxon>Polyangia</taxon>
        <taxon>Polyangiales</taxon>
        <taxon>Labilitrichaceae</taxon>
        <taxon>Labilithrix</taxon>
    </lineage>
</organism>
<keyword evidence="3" id="KW-1185">Reference proteome</keyword>
<evidence type="ECO:0000313" key="3">
    <source>
        <dbReference type="Proteomes" id="UP000064967"/>
    </source>
</evidence>
<name>A0A0K1QD88_9BACT</name>
<dbReference type="SUPFAM" id="SSF142906">
    <property type="entry name" value="YjbR-like"/>
    <property type="match status" value="1"/>
</dbReference>
<reference evidence="2 3" key="1">
    <citation type="submission" date="2015-08" db="EMBL/GenBank/DDBJ databases">
        <authorList>
            <person name="Babu N.S."/>
            <person name="Beckwith C.J."/>
            <person name="Beseler K.G."/>
            <person name="Brison A."/>
            <person name="Carone J.V."/>
            <person name="Caskin T.P."/>
            <person name="Diamond M."/>
            <person name="Durham M.E."/>
            <person name="Foxe J.M."/>
            <person name="Go M."/>
            <person name="Henderson B.A."/>
            <person name="Jones I.B."/>
            <person name="McGettigan J.A."/>
            <person name="Micheletti S.J."/>
            <person name="Nasrallah M.E."/>
            <person name="Ortiz D."/>
            <person name="Piller C.R."/>
            <person name="Privatt S.R."/>
            <person name="Schneider S.L."/>
            <person name="Sharp S."/>
            <person name="Smith T.C."/>
            <person name="Stanton J.D."/>
            <person name="Ullery H.E."/>
            <person name="Wilson R.J."/>
            <person name="Serrano M.G."/>
            <person name="Buck G."/>
            <person name="Lee V."/>
            <person name="Wang Y."/>
            <person name="Carvalho R."/>
            <person name="Voegtly L."/>
            <person name="Shi R."/>
            <person name="Duckworth R."/>
            <person name="Johnson A."/>
            <person name="Loviza R."/>
            <person name="Walstead R."/>
            <person name="Shah Z."/>
            <person name="Kiflezghi M."/>
            <person name="Wade K."/>
            <person name="Ball S.L."/>
            <person name="Bradley K.W."/>
            <person name="Asai D.J."/>
            <person name="Bowman C.A."/>
            <person name="Russell D.A."/>
            <person name="Pope W.H."/>
            <person name="Jacobs-Sera D."/>
            <person name="Hendrix R.W."/>
            <person name="Hatfull G.F."/>
        </authorList>
    </citation>
    <scope>NUCLEOTIDE SEQUENCE [LARGE SCALE GENOMIC DNA]</scope>
    <source>
        <strain evidence="2 3">DSM 27648</strain>
    </source>
</reference>
<protein>
    <recommendedName>
        <fullName evidence="4">DifB protein</fullName>
    </recommendedName>
</protein>
<dbReference type="RefSeq" id="WP_146654174.1">
    <property type="nucleotide sequence ID" value="NZ_CP012333.1"/>
</dbReference>
<dbReference type="InterPro" id="IPR038056">
    <property type="entry name" value="YjbR-like_sf"/>
</dbReference>
<dbReference type="KEGG" id="llu:AKJ09_10058"/>
<sequence length="158" mass="16904">MAAARRSALLAFCRSLPHSTEDVKWGADLVFSIGGKMFAAFDKNGKDAKFGCKVAEDDFVAVTSIDGIEPSKYAARFHWISVKDPSVLPEKEAMALLRDSYELIKAKLPAKLQKQLDGGRAKASAKKAGAKKTTKKTSAKASSAKTAAPTKKKAAKKS</sequence>
<evidence type="ECO:0008006" key="4">
    <source>
        <dbReference type="Google" id="ProtNLM"/>
    </source>
</evidence>
<accession>A0A0K1QD88</accession>
<dbReference type="Proteomes" id="UP000064967">
    <property type="component" value="Chromosome"/>
</dbReference>
<dbReference type="PANTHER" id="PTHR35145:SF1">
    <property type="entry name" value="CYTOPLASMIC PROTEIN"/>
    <property type="match status" value="1"/>
</dbReference>
<dbReference type="InterPro" id="IPR007351">
    <property type="entry name" value="YjbR"/>
</dbReference>
<feature type="compositionally biased region" description="Low complexity" evidence="1">
    <location>
        <begin position="139"/>
        <end position="149"/>
    </location>
</feature>
<evidence type="ECO:0000256" key="1">
    <source>
        <dbReference type="SAM" id="MobiDB-lite"/>
    </source>
</evidence>
<dbReference type="Gene3D" id="3.90.1150.30">
    <property type="match status" value="1"/>
</dbReference>
<proteinExistence type="predicted"/>
<dbReference type="STRING" id="1391654.AKJ09_10058"/>
<feature type="region of interest" description="Disordered" evidence="1">
    <location>
        <begin position="115"/>
        <end position="158"/>
    </location>
</feature>
<dbReference type="AlphaFoldDB" id="A0A0K1QD88"/>
<evidence type="ECO:0000313" key="2">
    <source>
        <dbReference type="EMBL" id="AKV03395.1"/>
    </source>
</evidence>